<evidence type="ECO:0000313" key="3">
    <source>
        <dbReference type="Proteomes" id="UP000321034"/>
    </source>
</evidence>
<dbReference type="PANTHER" id="PTHR36836:SF1">
    <property type="entry name" value="COLANIC ACID BIOSYNTHESIS PROTEIN WCAK"/>
    <property type="match status" value="1"/>
</dbReference>
<dbReference type="PANTHER" id="PTHR36836">
    <property type="entry name" value="COLANIC ACID BIOSYNTHESIS PROTEIN WCAK"/>
    <property type="match status" value="1"/>
</dbReference>
<keyword evidence="3" id="KW-1185">Reference proteome</keyword>
<evidence type="ECO:0000259" key="1">
    <source>
        <dbReference type="Pfam" id="PF04230"/>
    </source>
</evidence>
<dbReference type="Proteomes" id="UP000321034">
    <property type="component" value="Unassembled WGS sequence"/>
</dbReference>
<gene>
    <name evidence="2" type="ORF">FVP77_01360</name>
</gene>
<protein>
    <recommendedName>
        <fullName evidence="1">Polysaccharide pyruvyl transferase domain-containing protein</fullName>
    </recommendedName>
</protein>
<dbReference type="InterPro" id="IPR007345">
    <property type="entry name" value="Polysacch_pyruvyl_Trfase"/>
</dbReference>
<dbReference type="Pfam" id="PF04230">
    <property type="entry name" value="PS_pyruv_trans"/>
    <property type="match status" value="1"/>
</dbReference>
<dbReference type="EMBL" id="VRSV01000001">
    <property type="protein sequence ID" value="TXK12169.1"/>
    <property type="molecule type" value="Genomic_DNA"/>
</dbReference>
<dbReference type="AlphaFoldDB" id="A0A5C8I1H1"/>
<reference evidence="2 3" key="1">
    <citation type="submission" date="2019-08" db="EMBL/GenBank/DDBJ databases">
        <authorList>
            <person name="Dong K."/>
        </authorList>
    </citation>
    <scope>NUCLEOTIDE SEQUENCE [LARGE SCALE GENOMIC DNA]</scope>
    <source>
        <strain evidence="2 3">JCM14558</strain>
    </source>
</reference>
<feature type="domain" description="Polysaccharide pyruvyl transferase" evidence="1">
    <location>
        <begin position="40"/>
        <end position="340"/>
    </location>
</feature>
<dbReference type="OrthoDB" id="3268731at2"/>
<organism evidence="2 3">
    <name type="scientific">Microbacterium hatanonis</name>
    <dbReference type="NCBI Taxonomy" id="404366"/>
    <lineage>
        <taxon>Bacteria</taxon>
        <taxon>Bacillati</taxon>
        <taxon>Actinomycetota</taxon>
        <taxon>Actinomycetes</taxon>
        <taxon>Micrococcales</taxon>
        <taxon>Microbacteriaceae</taxon>
        <taxon>Microbacterium</taxon>
    </lineage>
</organism>
<sequence>MVTGEPDAQVAWRGSSHRPGGCCMSVIVIGDIGVIDGMMHIGDEAMFEAAAAELAARGVDVVGVSSVPDESAERYGVGTVPRLGFAGLDRDAAAARSELLVAAASGRAALAADDPATAVVEAVRAASGVLVAGGGNLASRWPVHIHERGTLAAMARSLGLPVVVSGQTLGPDLIETDAAAVRELLGTAALAAVREPTSAALAASWGVPVRLGVDDASFLGGDGPDERSGIVVSVSGWFDHRPPAEVEASLARLIDHAAGVVGGPVRFHAHFGPLDPAAEPRGDAALHERIRAHLTVPSEVVPTGDSLHSAALARSAALVITSRYHPAVFAAPAGVPTLGLVADAYTQIKLSGVLGHWGEPATATLDELDARARTLVDDLDAARSRIRDETDARRPAHRAAYTAWWDDVAAVLAR</sequence>
<comment type="caution">
    <text evidence="2">The sequence shown here is derived from an EMBL/GenBank/DDBJ whole genome shotgun (WGS) entry which is preliminary data.</text>
</comment>
<accession>A0A5C8I1H1</accession>
<proteinExistence type="predicted"/>
<evidence type="ECO:0000313" key="2">
    <source>
        <dbReference type="EMBL" id="TXK12169.1"/>
    </source>
</evidence>
<name>A0A5C8I1H1_9MICO</name>